<evidence type="ECO:0000256" key="5">
    <source>
        <dbReference type="ARBA" id="ARBA00022679"/>
    </source>
</evidence>
<feature type="transmembrane region" description="Helical" evidence="7">
    <location>
        <begin position="325"/>
        <end position="342"/>
    </location>
</feature>
<feature type="transmembrane region" description="Helical" evidence="7">
    <location>
        <begin position="6"/>
        <end position="25"/>
    </location>
</feature>
<feature type="transmembrane region" description="Helical" evidence="7">
    <location>
        <begin position="299"/>
        <end position="319"/>
    </location>
</feature>
<reference evidence="10" key="3">
    <citation type="submission" date="2016-06" db="EMBL/GenBank/DDBJ databases">
        <authorList>
            <person name="Olsen C.W."/>
            <person name="Carey S."/>
            <person name="Hinshaw L."/>
            <person name="Karasin A.I."/>
        </authorList>
    </citation>
    <scope>NUCLEOTIDE SEQUENCE [LARGE SCALE GENOMIC DNA]</scope>
    <source>
        <strain evidence="10">PM4</strain>
    </source>
</reference>
<keyword evidence="7" id="KW-1133">Transmembrane helix</keyword>
<dbReference type="OrthoDB" id="46222at2157"/>
<dbReference type="GeneID" id="41588943"/>
<dbReference type="Gene3D" id="3.90.550.10">
    <property type="entry name" value="Spore Coat Polysaccharide Biosynthesis Protein SpsA, Chain A"/>
    <property type="match status" value="1"/>
</dbReference>
<sequence length="405" mass="45253">MRIEFLLFITITAVSSVLSVTYYLLNSYLSRKRNTPKEKSEGLTPQDATIVITVFNESVEHLKRAIASVRDQVSEIIVVGDGVEQPYLSMCRDEGVTFLSTGIHSGKRKAMALGVSKVKTKVVVFMDGDMIPESDAIGNIMKEYSPRVGGVGGNITFDTMDGKFVSYASQFIERSKEIIQRSMKHFGSVMLIDGGFGSYRMDVVGKYITSPEFYDFKIQGNIPYYGGGDDADLTSYIIGKGYVATKSFEARVTTLPKDSIKSYMKQNIRWSRTGWRTFFKSLRNGSLKKANKFYKFEQIFTYTLPIVFLVVILLKGLIFLEVLHFRGFIPAIFSMIGFHFHGHISNLDILYRLSTTSSAVASMVFAGSVATRTLKNRLKTLAYGSIGAGILFIATIYALFTYNKA</sequence>
<keyword evidence="3" id="KW-1003">Cell membrane</keyword>
<dbReference type="RefSeq" id="WP_021790432.1">
    <property type="nucleotide sequence ID" value="NZ_LT671858.1"/>
</dbReference>
<keyword evidence="7" id="KW-0812">Transmembrane</keyword>
<evidence type="ECO:0000256" key="2">
    <source>
        <dbReference type="ARBA" id="ARBA00006782"/>
    </source>
</evidence>
<dbReference type="InterPro" id="IPR029044">
    <property type="entry name" value="Nucleotide-diphossugar_trans"/>
</dbReference>
<dbReference type="GO" id="GO:0050501">
    <property type="term" value="F:hyaluronan synthase activity"/>
    <property type="evidence" value="ECO:0007669"/>
    <property type="project" value="TreeGrafter"/>
</dbReference>
<evidence type="ECO:0000313" key="10">
    <source>
        <dbReference type="EMBL" id="SJK85458.1"/>
    </source>
</evidence>
<feature type="transmembrane region" description="Helical" evidence="7">
    <location>
        <begin position="381"/>
        <end position="400"/>
    </location>
</feature>
<dbReference type="InterPro" id="IPR001173">
    <property type="entry name" value="Glyco_trans_2-like"/>
</dbReference>
<keyword evidence="6 7" id="KW-0472">Membrane</keyword>
<dbReference type="EMBL" id="LT719092">
    <property type="protein sequence ID" value="SJK85458.1"/>
    <property type="molecule type" value="Genomic_DNA"/>
</dbReference>
<dbReference type="GO" id="GO:0005886">
    <property type="term" value="C:plasma membrane"/>
    <property type="evidence" value="ECO:0007669"/>
    <property type="project" value="UniProtKB-SubCell"/>
</dbReference>
<dbReference type="EMBL" id="LT671858">
    <property type="protein sequence ID" value="SIM81270.1"/>
    <property type="molecule type" value="Genomic_DNA"/>
</dbReference>
<evidence type="ECO:0000313" key="11">
    <source>
        <dbReference type="Proteomes" id="UP000187822"/>
    </source>
</evidence>
<dbReference type="KEGG" id="cdiv:CPM_1672"/>
<keyword evidence="5 9" id="KW-0808">Transferase</keyword>
<dbReference type="PANTHER" id="PTHR22913">
    <property type="entry name" value="HYALURONAN SYNTHASE"/>
    <property type="match status" value="1"/>
</dbReference>
<evidence type="ECO:0000256" key="3">
    <source>
        <dbReference type="ARBA" id="ARBA00022475"/>
    </source>
</evidence>
<dbReference type="STRING" id="1673428.CPM_1672"/>
<dbReference type="GO" id="GO:0030213">
    <property type="term" value="P:hyaluronan biosynthetic process"/>
    <property type="evidence" value="ECO:0007669"/>
    <property type="project" value="TreeGrafter"/>
</dbReference>
<keyword evidence="4" id="KW-0328">Glycosyltransferase</keyword>
<organism evidence="9 12">
    <name type="scientific">Cuniculiplasma divulgatum</name>
    <dbReference type="NCBI Taxonomy" id="1673428"/>
    <lineage>
        <taxon>Archaea</taxon>
        <taxon>Methanobacteriati</taxon>
        <taxon>Thermoplasmatota</taxon>
        <taxon>Thermoplasmata</taxon>
        <taxon>Thermoplasmatales</taxon>
        <taxon>Cuniculiplasmataceae</taxon>
        <taxon>Cuniculiplasma</taxon>
    </lineage>
</organism>
<reference evidence="11" key="2">
    <citation type="submission" date="2016-06" db="EMBL/GenBank/DDBJ databases">
        <authorList>
            <person name="Toshchakov V.S."/>
        </authorList>
    </citation>
    <scope>NUCLEOTIDE SEQUENCE [LARGE SCALE GENOMIC DNA]</scope>
    <source>
        <strain>PM4 (JCM 30641</strain>
        <strain evidence="11">\VKM B-2940)</strain>
    </source>
</reference>
<evidence type="ECO:0000256" key="6">
    <source>
        <dbReference type="ARBA" id="ARBA00023136"/>
    </source>
</evidence>
<gene>
    <name evidence="10" type="ORF">CPM_1672</name>
    <name evidence="9" type="ORF">CSP5_1701</name>
</gene>
<comment type="subcellular location">
    <subcellularLocation>
        <location evidence="1">Cell membrane</location>
    </subcellularLocation>
</comment>
<dbReference type="Pfam" id="PF00535">
    <property type="entry name" value="Glycos_transf_2"/>
    <property type="match status" value="1"/>
</dbReference>
<dbReference type="Proteomes" id="UP000187822">
    <property type="component" value="Chromosome I"/>
</dbReference>
<dbReference type="AlphaFoldDB" id="A0A1N5W9L1"/>
<dbReference type="GO" id="GO:0085029">
    <property type="term" value="P:extracellular matrix assembly"/>
    <property type="evidence" value="ECO:0007669"/>
    <property type="project" value="TreeGrafter"/>
</dbReference>
<evidence type="ECO:0000256" key="1">
    <source>
        <dbReference type="ARBA" id="ARBA00004236"/>
    </source>
</evidence>
<protein>
    <submittedName>
        <fullName evidence="9">Glycosyltransferase</fullName>
    </submittedName>
</protein>
<evidence type="ECO:0000259" key="8">
    <source>
        <dbReference type="Pfam" id="PF00535"/>
    </source>
</evidence>
<feature type="transmembrane region" description="Helical" evidence="7">
    <location>
        <begin position="349"/>
        <end position="369"/>
    </location>
</feature>
<dbReference type="SUPFAM" id="SSF53448">
    <property type="entry name" value="Nucleotide-diphospho-sugar transferases"/>
    <property type="match status" value="1"/>
</dbReference>
<accession>A0A1N5W9L1</accession>
<dbReference type="PANTHER" id="PTHR22913:SF12">
    <property type="entry name" value="MANNURONAN SYNTHASE"/>
    <property type="match status" value="1"/>
</dbReference>
<feature type="domain" description="Glycosyltransferase 2-like" evidence="8">
    <location>
        <begin position="49"/>
        <end position="205"/>
    </location>
</feature>
<evidence type="ECO:0000256" key="4">
    <source>
        <dbReference type="ARBA" id="ARBA00022676"/>
    </source>
</evidence>
<name>A0A1N5W9L1_9ARCH</name>
<evidence type="ECO:0000313" key="9">
    <source>
        <dbReference type="EMBL" id="SIM81270.1"/>
    </source>
</evidence>
<dbReference type="Proteomes" id="UP000195607">
    <property type="component" value="Chromosome I"/>
</dbReference>
<proteinExistence type="inferred from homology"/>
<reference evidence="9 12" key="1">
    <citation type="submission" date="2016-04" db="EMBL/GenBank/DDBJ databases">
        <authorList>
            <person name="Evans L.H."/>
            <person name="Alamgir A."/>
            <person name="Owens N."/>
            <person name="Weber N.D."/>
            <person name="Virtaneva K."/>
            <person name="Barbian K."/>
            <person name="Babar A."/>
            <person name="Rosenke K."/>
        </authorList>
    </citation>
    <scope>NUCLEOTIDE SEQUENCE [LARGE SCALE GENOMIC DNA]</scope>
    <source>
        <strain evidence="9">S5</strain>
        <strain evidence="12">S5(T) (JCM 30642 \VKM B-2941)</strain>
    </source>
</reference>
<comment type="similarity">
    <text evidence="2">Belongs to the NodC/HAS family.</text>
</comment>
<evidence type="ECO:0000313" key="12">
    <source>
        <dbReference type="Proteomes" id="UP000195607"/>
    </source>
</evidence>
<keyword evidence="11" id="KW-1185">Reference proteome</keyword>
<evidence type="ECO:0000256" key="7">
    <source>
        <dbReference type="SAM" id="Phobius"/>
    </source>
</evidence>